<dbReference type="InterPro" id="IPR012340">
    <property type="entry name" value="NA-bd_OB-fold"/>
</dbReference>
<evidence type="ECO:0000256" key="6">
    <source>
        <dbReference type="SAM" id="MobiDB-lite"/>
    </source>
</evidence>
<feature type="domain" description="Large ribosomal subunit protein uL2 C-terminal" evidence="7">
    <location>
        <begin position="95"/>
        <end position="221"/>
    </location>
</feature>
<organism evidence="9 10">
    <name type="scientific">Candidatus Blackburnbacteria bacterium RIFCSPLOWO2_01_FULL_40_20</name>
    <dbReference type="NCBI Taxonomy" id="1797519"/>
    <lineage>
        <taxon>Bacteria</taxon>
        <taxon>Candidatus Blackburniibacteriota</taxon>
    </lineage>
</organism>
<evidence type="ECO:0000259" key="7">
    <source>
        <dbReference type="SMART" id="SM01382"/>
    </source>
</evidence>
<dbReference type="Pfam" id="PF00181">
    <property type="entry name" value="Ribosomal_L2_N"/>
    <property type="match status" value="1"/>
</dbReference>
<keyword evidence="3" id="KW-0687">Ribonucleoprotein</keyword>
<dbReference type="SUPFAM" id="SSF50249">
    <property type="entry name" value="Nucleic acid-binding proteins"/>
    <property type="match status" value="1"/>
</dbReference>
<evidence type="ECO:0000256" key="1">
    <source>
        <dbReference type="ARBA" id="ARBA00005636"/>
    </source>
</evidence>
<dbReference type="Pfam" id="PF03947">
    <property type="entry name" value="Ribosomal_L2_C"/>
    <property type="match status" value="1"/>
</dbReference>
<dbReference type="Gene3D" id="2.30.30.30">
    <property type="match status" value="1"/>
</dbReference>
<dbReference type="Gene3D" id="2.40.50.140">
    <property type="entry name" value="Nucleic acid-binding proteins"/>
    <property type="match status" value="1"/>
</dbReference>
<feature type="compositionally biased region" description="Basic residues" evidence="6">
    <location>
        <begin position="223"/>
        <end position="249"/>
    </location>
</feature>
<feature type="domain" description="Large ribosomal subunit protein uL2 RNA-binding" evidence="8">
    <location>
        <begin position="13"/>
        <end position="89"/>
    </location>
</feature>
<dbReference type="FunFam" id="4.10.950.10:FF:000001">
    <property type="entry name" value="50S ribosomal protein L2"/>
    <property type="match status" value="1"/>
</dbReference>
<dbReference type="EMBL" id="MHCC01000017">
    <property type="protein sequence ID" value="OGY13278.1"/>
    <property type="molecule type" value="Genomic_DNA"/>
</dbReference>
<evidence type="ECO:0000256" key="4">
    <source>
        <dbReference type="ARBA" id="ARBA00035242"/>
    </source>
</evidence>
<feature type="region of interest" description="Disordered" evidence="6">
    <location>
        <begin position="191"/>
        <end position="249"/>
    </location>
</feature>
<dbReference type="InterPro" id="IPR002171">
    <property type="entry name" value="Ribosomal_uL2"/>
</dbReference>
<dbReference type="InterPro" id="IPR008991">
    <property type="entry name" value="Translation_prot_SH3-like_sf"/>
</dbReference>
<dbReference type="SMART" id="SM01382">
    <property type="entry name" value="Ribosomal_L2_C"/>
    <property type="match status" value="1"/>
</dbReference>
<comment type="similarity">
    <text evidence="1">Belongs to the universal ribosomal protein uL2 family.</text>
</comment>
<evidence type="ECO:0000259" key="8">
    <source>
        <dbReference type="SMART" id="SM01383"/>
    </source>
</evidence>
<evidence type="ECO:0000256" key="3">
    <source>
        <dbReference type="ARBA" id="ARBA00023274"/>
    </source>
</evidence>
<sequence>MGKLKKILSKHSGRDAQGHVAVRHQGGRQKRYLRIIDFARNKRGMSAQVEGIEYDPNRTARVALLLYKDGQRRYILSPEGLKVGDIVEAGEMASLRPGNSLPLGLIPVGTNVHNLEMRIGRGGQVVRGAGSFAVVFGREEKYVLIKLPSGEIRRFPKEAYATIGQVGRVESEKLGLAGRMRRLGVRPRVRGTAMHPAAHPHGGGEGRSGEGMPPKTPWGKPARGVKTRNPRKNSSKLIVKRRRIGYGSK</sequence>
<dbReference type="GO" id="GO:0003735">
    <property type="term" value="F:structural constituent of ribosome"/>
    <property type="evidence" value="ECO:0007669"/>
    <property type="project" value="InterPro"/>
</dbReference>
<dbReference type="GO" id="GO:0016740">
    <property type="term" value="F:transferase activity"/>
    <property type="evidence" value="ECO:0007669"/>
    <property type="project" value="InterPro"/>
</dbReference>
<dbReference type="InterPro" id="IPR022669">
    <property type="entry name" value="Ribosomal_uL2_C"/>
</dbReference>
<dbReference type="Gene3D" id="4.10.950.10">
    <property type="entry name" value="Ribosomal protein L2, domain 3"/>
    <property type="match status" value="1"/>
</dbReference>
<gene>
    <name evidence="9" type="ORF">A3A77_02510</name>
</gene>
<dbReference type="PANTHER" id="PTHR13691:SF5">
    <property type="entry name" value="LARGE RIBOSOMAL SUBUNIT PROTEIN UL2M"/>
    <property type="match status" value="1"/>
</dbReference>
<feature type="region of interest" description="Disordered" evidence="6">
    <location>
        <begin position="1"/>
        <end position="25"/>
    </location>
</feature>
<dbReference type="NCBIfam" id="TIGR01171">
    <property type="entry name" value="rplB_bact"/>
    <property type="match status" value="1"/>
</dbReference>
<proteinExistence type="inferred from homology"/>
<dbReference type="PIRSF" id="PIRSF002158">
    <property type="entry name" value="Ribosomal_L2"/>
    <property type="match status" value="1"/>
</dbReference>
<dbReference type="GO" id="GO:0015934">
    <property type="term" value="C:large ribosomal subunit"/>
    <property type="evidence" value="ECO:0007669"/>
    <property type="project" value="InterPro"/>
</dbReference>
<name>A0A1G1VCX8_9BACT</name>
<comment type="caution">
    <text evidence="9">The sequence shown here is derived from an EMBL/GenBank/DDBJ whole genome shotgun (WGS) entry which is preliminary data.</text>
</comment>
<dbReference type="PANTHER" id="PTHR13691">
    <property type="entry name" value="RIBOSOMAL PROTEIN L2"/>
    <property type="match status" value="1"/>
</dbReference>
<reference evidence="9 10" key="1">
    <citation type="journal article" date="2016" name="Nat. Commun.">
        <title>Thousands of microbial genomes shed light on interconnected biogeochemical processes in an aquifer system.</title>
        <authorList>
            <person name="Anantharaman K."/>
            <person name="Brown C.T."/>
            <person name="Hug L.A."/>
            <person name="Sharon I."/>
            <person name="Castelle C.J."/>
            <person name="Probst A.J."/>
            <person name="Thomas B.C."/>
            <person name="Singh A."/>
            <person name="Wilkins M.J."/>
            <person name="Karaoz U."/>
            <person name="Brodie E.L."/>
            <person name="Williams K.H."/>
            <person name="Hubbard S.S."/>
            <person name="Banfield J.F."/>
        </authorList>
    </citation>
    <scope>NUCLEOTIDE SEQUENCE [LARGE SCALE GENOMIC DNA]</scope>
</reference>
<dbReference type="GO" id="GO:0002181">
    <property type="term" value="P:cytoplasmic translation"/>
    <property type="evidence" value="ECO:0007669"/>
    <property type="project" value="TreeGrafter"/>
</dbReference>
<evidence type="ECO:0000313" key="10">
    <source>
        <dbReference type="Proteomes" id="UP000178659"/>
    </source>
</evidence>
<feature type="compositionally biased region" description="Basic residues" evidence="6">
    <location>
        <begin position="1"/>
        <end position="11"/>
    </location>
</feature>
<evidence type="ECO:0000256" key="2">
    <source>
        <dbReference type="ARBA" id="ARBA00022980"/>
    </source>
</evidence>
<dbReference type="InterPro" id="IPR022666">
    <property type="entry name" value="Ribosomal_uL2_RNA-bd_dom"/>
</dbReference>
<evidence type="ECO:0000313" key="9">
    <source>
        <dbReference type="EMBL" id="OGY13278.1"/>
    </source>
</evidence>
<evidence type="ECO:0000256" key="5">
    <source>
        <dbReference type="ARBA" id="ARBA00035459"/>
    </source>
</evidence>
<dbReference type="InterPro" id="IPR014722">
    <property type="entry name" value="Rib_uL2_dom2"/>
</dbReference>
<dbReference type="FunFam" id="2.30.30.30:FF:000001">
    <property type="entry name" value="50S ribosomal protein L2"/>
    <property type="match status" value="1"/>
</dbReference>
<dbReference type="InterPro" id="IPR005880">
    <property type="entry name" value="Ribosomal_uL2_bac/org-type"/>
</dbReference>
<protein>
    <recommendedName>
        <fullName evidence="4">Large ribosomal subunit protein uL2</fullName>
    </recommendedName>
    <alternativeName>
        <fullName evidence="5">50S ribosomal protein L2</fullName>
    </alternativeName>
</protein>
<dbReference type="AlphaFoldDB" id="A0A1G1VCX8"/>
<dbReference type="SUPFAM" id="SSF50104">
    <property type="entry name" value="Translation proteins SH3-like domain"/>
    <property type="match status" value="1"/>
</dbReference>
<dbReference type="GO" id="GO:0003723">
    <property type="term" value="F:RNA binding"/>
    <property type="evidence" value="ECO:0007669"/>
    <property type="project" value="InterPro"/>
</dbReference>
<accession>A0A1G1VCX8</accession>
<dbReference type="SMART" id="SM01383">
    <property type="entry name" value="Ribosomal_L2"/>
    <property type="match status" value="1"/>
</dbReference>
<dbReference type="Proteomes" id="UP000178659">
    <property type="component" value="Unassembled WGS sequence"/>
</dbReference>
<dbReference type="InterPro" id="IPR014726">
    <property type="entry name" value="Ribosomal_uL2_dom3"/>
</dbReference>
<keyword evidence="2 9" id="KW-0689">Ribosomal protein</keyword>